<dbReference type="EMBL" id="PUHW01000206">
    <property type="protein sequence ID" value="KAG0687871.1"/>
    <property type="molecule type" value="Genomic_DNA"/>
</dbReference>
<comment type="caution">
    <text evidence="8">The sequence shown here is derived from an EMBL/GenBank/DDBJ whole genome shotgun (WGS) entry which is preliminary data.</text>
</comment>
<feature type="chain" id="PRO_5040356189" description="Sugar phosphate transporter domain-containing protein" evidence="6">
    <location>
        <begin position="23"/>
        <end position="684"/>
    </location>
</feature>
<keyword evidence="6" id="KW-0732">Signal</keyword>
<dbReference type="GO" id="GO:0016020">
    <property type="term" value="C:membrane"/>
    <property type="evidence" value="ECO:0007669"/>
    <property type="project" value="UniProtKB-SubCell"/>
</dbReference>
<sequence length="684" mass="77878">MMRTSILLPFCIALLYPIIALANEYTFDLDIVLPDKNNKDHNYYKDLIHDPARTYLSIYSIENDVEEDNKNITDSINFKFISNFHSDKDGVYHIKLPDAGKYQMIFQSLDLFFASSSQFQLTITDNINENENETEIIIQQFLPGLHKTLQEKLPYIKTTNMETPIIINGAQFHIGIKQYLQQDVGGLVTSLTNTIPFLGTIMNNRWLKITAISMIVMAKQKSQLFNLGVILYLIFWYSISSLTAQLTKSILNDFDFPIFVGEFQFFFNFLLGFITIYLSKRKPFHIIKTWLPISTFPKNNEFQLNRQLFKLFFPMGTFQFIGKLFSLAATSISPIATVSSIRALSPLFIILGYRIHYRVLFSLQTYLSLIPLLLGVIIIVISQSNYLIDSNSNQISIYNEQLDNSSDNILNSASNLVTTLENTIDSNPSQNGISLLSSFLKIIFQNKLQLHGIFYALLSTSIFAAGSIYTKNVITNNNNNNNNILNKKGRKEIAKLALFSINDNSSMSDLDIEKNKININKDLDYLDNNNINNISNDEIHKQDINIDKLTTLMYCSLYGLAYSIPAFMIYELPNILFSSKFYPSTLNNTPAVQTTSIPYYSLIPWSLLILNGISYFVQSLLAFHILGMLPTVTYSIANMMKRIIVITISILVRGHPPTLLEGLGLFHVSCGLYIYEKWGSKKAS</sequence>
<evidence type="ECO:0000256" key="6">
    <source>
        <dbReference type="SAM" id="SignalP"/>
    </source>
</evidence>
<dbReference type="InterPro" id="IPR050186">
    <property type="entry name" value="TPT_transporter"/>
</dbReference>
<keyword evidence="2 5" id="KW-0812">Transmembrane</keyword>
<dbReference type="Proteomes" id="UP000697127">
    <property type="component" value="Unassembled WGS sequence"/>
</dbReference>
<dbReference type="AlphaFoldDB" id="A0A9P7BEH0"/>
<dbReference type="Pfam" id="PF03151">
    <property type="entry name" value="TPT"/>
    <property type="match status" value="2"/>
</dbReference>
<name>A0A9P7BEH0_9ASCO</name>
<feature type="signal peptide" evidence="6">
    <location>
        <begin position="1"/>
        <end position="22"/>
    </location>
</feature>
<evidence type="ECO:0000256" key="4">
    <source>
        <dbReference type="ARBA" id="ARBA00023136"/>
    </source>
</evidence>
<accession>A0A9P7BEH0</accession>
<feature type="domain" description="Sugar phosphate transporter" evidence="7">
    <location>
        <begin position="229"/>
        <end position="384"/>
    </location>
</feature>
<organism evidence="8 9">
    <name type="scientific">Pichia californica</name>
    <dbReference type="NCBI Taxonomy" id="460514"/>
    <lineage>
        <taxon>Eukaryota</taxon>
        <taxon>Fungi</taxon>
        <taxon>Dikarya</taxon>
        <taxon>Ascomycota</taxon>
        <taxon>Saccharomycotina</taxon>
        <taxon>Pichiomycetes</taxon>
        <taxon>Pichiales</taxon>
        <taxon>Pichiaceae</taxon>
        <taxon>Pichia</taxon>
    </lineage>
</organism>
<proteinExistence type="predicted"/>
<keyword evidence="3 5" id="KW-1133">Transmembrane helix</keyword>
<gene>
    <name evidence="8" type="ORF">C6P40_001755</name>
</gene>
<evidence type="ECO:0000313" key="8">
    <source>
        <dbReference type="EMBL" id="KAG0687871.1"/>
    </source>
</evidence>
<comment type="subcellular location">
    <subcellularLocation>
        <location evidence="1">Membrane</location>
        <topology evidence="1">Multi-pass membrane protein</topology>
    </subcellularLocation>
</comment>
<feature type="transmembrane region" description="Helical" evidence="5">
    <location>
        <begin position="224"/>
        <end position="244"/>
    </location>
</feature>
<evidence type="ECO:0000259" key="7">
    <source>
        <dbReference type="Pfam" id="PF03151"/>
    </source>
</evidence>
<evidence type="ECO:0000256" key="3">
    <source>
        <dbReference type="ARBA" id="ARBA00022989"/>
    </source>
</evidence>
<dbReference type="InterPro" id="IPR004853">
    <property type="entry name" value="Sugar_P_trans_dom"/>
</dbReference>
<feature type="transmembrane region" description="Helical" evidence="5">
    <location>
        <begin position="256"/>
        <end position="278"/>
    </location>
</feature>
<feature type="transmembrane region" description="Helical" evidence="5">
    <location>
        <begin position="365"/>
        <end position="388"/>
    </location>
</feature>
<keyword evidence="4 5" id="KW-0472">Membrane</keyword>
<evidence type="ECO:0000256" key="5">
    <source>
        <dbReference type="SAM" id="Phobius"/>
    </source>
</evidence>
<reference evidence="8" key="1">
    <citation type="submission" date="2020-11" db="EMBL/GenBank/DDBJ databases">
        <title>Kefir isolates.</title>
        <authorList>
            <person name="Marcisauskas S."/>
            <person name="Kim Y."/>
            <person name="Blasche S."/>
        </authorList>
    </citation>
    <scope>NUCLEOTIDE SEQUENCE</scope>
    <source>
        <strain evidence="8">Olga-1</strain>
    </source>
</reference>
<evidence type="ECO:0000256" key="2">
    <source>
        <dbReference type="ARBA" id="ARBA00022692"/>
    </source>
</evidence>
<evidence type="ECO:0000256" key="1">
    <source>
        <dbReference type="ARBA" id="ARBA00004141"/>
    </source>
</evidence>
<dbReference type="OrthoDB" id="1588579at2759"/>
<feature type="transmembrane region" description="Helical" evidence="5">
    <location>
        <begin position="551"/>
        <end position="570"/>
    </location>
</feature>
<feature type="domain" description="Sugar phosphate transporter" evidence="7">
    <location>
        <begin position="538"/>
        <end position="675"/>
    </location>
</feature>
<protein>
    <recommendedName>
        <fullName evidence="7">Sugar phosphate transporter domain-containing protein</fullName>
    </recommendedName>
</protein>
<evidence type="ECO:0000313" key="9">
    <source>
        <dbReference type="Proteomes" id="UP000697127"/>
    </source>
</evidence>
<feature type="transmembrane region" description="Helical" evidence="5">
    <location>
        <begin position="448"/>
        <end position="469"/>
    </location>
</feature>
<keyword evidence="9" id="KW-1185">Reference proteome</keyword>
<feature type="transmembrane region" description="Helical" evidence="5">
    <location>
        <begin position="615"/>
        <end position="637"/>
    </location>
</feature>
<dbReference type="PANTHER" id="PTHR11132">
    <property type="entry name" value="SOLUTE CARRIER FAMILY 35"/>
    <property type="match status" value="1"/>
</dbReference>